<protein>
    <submittedName>
        <fullName evidence="2">Uncharacterized protein</fullName>
    </submittedName>
</protein>
<feature type="compositionally biased region" description="Gly residues" evidence="1">
    <location>
        <begin position="22"/>
        <end position="33"/>
    </location>
</feature>
<dbReference type="AlphaFoldDB" id="A0A3P6RHN6"/>
<sequence length="81" mass="7552">MTGDFLTSLVGGVPQSNAGASGDNGNGGGGSSGHQGLDAAVASCSKLTSASSTEHIATTPAGILQLSAGGSPTSSNDANCD</sequence>
<feature type="non-terminal residue" evidence="2">
    <location>
        <position position="81"/>
    </location>
</feature>
<keyword evidence="3" id="KW-1185">Reference proteome</keyword>
<accession>A0A3P6RHN6</accession>
<evidence type="ECO:0000256" key="1">
    <source>
        <dbReference type="SAM" id="MobiDB-lite"/>
    </source>
</evidence>
<name>A0A3P6RHN6_9BILA</name>
<feature type="region of interest" description="Disordered" evidence="1">
    <location>
        <begin position="1"/>
        <end position="37"/>
    </location>
</feature>
<evidence type="ECO:0000313" key="3">
    <source>
        <dbReference type="Proteomes" id="UP000271098"/>
    </source>
</evidence>
<dbReference type="EMBL" id="UYRT01024761">
    <property type="protein sequence ID" value="VDK62802.1"/>
    <property type="molecule type" value="Genomic_DNA"/>
</dbReference>
<organism evidence="2 3">
    <name type="scientific">Gongylonema pulchrum</name>
    <dbReference type="NCBI Taxonomy" id="637853"/>
    <lineage>
        <taxon>Eukaryota</taxon>
        <taxon>Metazoa</taxon>
        <taxon>Ecdysozoa</taxon>
        <taxon>Nematoda</taxon>
        <taxon>Chromadorea</taxon>
        <taxon>Rhabditida</taxon>
        <taxon>Spirurina</taxon>
        <taxon>Spiruromorpha</taxon>
        <taxon>Spiruroidea</taxon>
        <taxon>Gongylonematidae</taxon>
        <taxon>Gongylonema</taxon>
    </lineage>
</organism>
<reference evidence="2 3" key="1">
    <citation type="submission" date="2018-11" db="EMBL/GenBank/DDBJ databases">
        <authorList>
            <consortium name="Pathogen Informatics"/>
        </authorList>
    </citation>
    <scope>NUCLEOTIDE SEQUENCE [LARGE SCALE GENOMIC DNA]</scope>
</reference>
<evidence type="ECO:0000313" key="2">
    <source>
        <dbReference type="EMBL" id="VDK62802.1"/>
    </source>
</evidence>
<proteinExistence type="predicted"/>
<dbReference type="Proteomes" id="UP000271098">
    <property type="component" value="Unassembled WGS sequence"/>
</dbReference>
<gene>
    <name evidence="2" type="ORF">GPUH_LOCUS8460</name>
</gene>